<feature type="compositionally biased region" description="Low complexity" evidence="1">
    <location>
        <begin position="1"/>
        <end position="21"/>
    </location>
</feature>
<keyword evidence="2" id="KW-1133">Transmembrane helix</keyword>
<keyword evidence="2" id="KW-0812">Transmembrane</keyword>
<sequence length="77" mass="8621">MLSAGPHGIPSGSSPPVGLLPKPFPPFQHPGHHLLEENGFKQQKLGTNHLVFISLALYLLLYKREIVHLSRLECFIR</sequence>
<evidence type="ECO:0000256" key="2">
    <source>
        <dbReference type="SAM" id="Phobius"/>
    </source>
</evidence>
<accession>A0A7J7LVD1</accession>
<keyword evidence="4" id="KW-1185">Reference proteome</keyword>
<evidence type="ECO:0000313" key="3">
    <source>
        <dbReference type="EMBL" id="KAF6146539.1"/>
    </source>
</evidence>
<protein>
    <submittedName>
        <fullName evidence="3">Uncharacterized protein</fullName>
    </submittedName>
</protein>
<organism evidence="3 4">
    <name type="scientific">Kingdonia uniflora</name>
    <dbReference type="NCBI Taxonomy" id="39325"/>
    <lineage>
        <taxon>Eukaryota</taxon>
        <taxon>Viridiplantae</taxon>
        <taxon>Streptophyta</taxon>
        <taxon>Embryophyta</taxon>
        <taxon>Tracheophyta</taxon>
        <taxon>Spermatophyta</taxon>
        <taxon>Magnoliopsida</taxon>
        <taxon>Ranunculales</taxon>
        <taxon>Circaeasteraceae</taxon>
        <taxon>Kingdonia</taxon>
    </lineage>
</organism>
<proteinExistence type="predicted"/>
<evidence type="ECO:0000256" key="1">
    <source>
        <dbReference type="SAM" id="MobiDB-lite"/>
    </source>
</evidence>
<evidence type="ECO:0000313" key="4">
    <source>
        <dbReference type="Proteomes" id="UP000541444"/>
    </source>
</evidence>
<gene>
    <name evidence="3" type="ORF">GIB67_008825</name>
</gene>
<feature type="region of interest" description="Disordered" evidence="1">
    <location>
        <begin position="1"/>
        <end position="25"/>
    </location>
</feature>
<name>A0A7J7LVD1_9MAGN</name>
<comment type="caution">
    <text evidence="3">The sequence shown here is derived from an EMBL/GenBank/DDBJ whole genome shotgun (WGS) entry which is preliminary data.</text>
</comment>
<dbReference type="AlphaFoldDB" id="A0A7J7LVD1"/>
<feature type="transmembrane region" description="Helical" evidence="2">
    <location>
        <begin position="45"/>
        <end position="62"/>
    </location>
</feature>
<reference evidence="3 4" key="1">
    <citation type="journal article" date="2020" name="IScience">
        <title>Genome Sequencing of the Endangered Kingdonia uniflora (Circaeasteraceae, Ranunculales) Reveals Potential Mechanisms of Evolutionary Specialization.</title>
        <authorList>
            <person name="Sun Y."/>
            <person name="Deng T."/>
            <person name="Zhang A."/>
            <person name="Moore M.J."/>
            <person name="Landis J.B."/>
            <person name="Lin N."/>
            <person name="Zhang H."/>
            <person name="Zhang X."/>
            <person name="Huang J."/>
            <person name="Zhang X."/>
            <person name="Sun H."/>
            <person name="Wang H."/>
        </authorList>
    </citation>
    <scope>NUCLEOTIDE SEQUENCE [LARGE SCALE GENOMIC DNA]</scope>
    <source>
        <strain evidence="3">TB1705</strain>
        <tissue evidence="3">Leaf</tissue>
    </source>
</reference>
<dbReference type="EMBL" id="JACGCM010001965">
    <property type="protein sequence ID" value="KAF6146539.1"/>
    <property type="molecule type" value="Genomic_DNA"/>
</dbReference>
<dbReference type="Proteomes" id="UP000541444">
    <property type="component" value="Unassembled WGS sequence"/>
</dbReference>
<keyword evidence="2" id="KW-0472">Membrane</keyword>